<feature type="compositionally biased region" description="Basic and acidic residues" evidence="1">
    <location>
        <begin position="21"/>
        <end position="31"/>
    </location>
</feature>
<reference evidence="2 3" key="1">
    <citation type="submission" date="2020-08" db="EMBL/GenBank/DDBJ databases">
        <title>Genomic Encyclopedia of Type Strains, Phase IV (KMG-IV): sequencing the most valuable type-strain genomes for metagenomic binning, comparative biology and taxonomic classification.</title>
        <authorList>
            <person name="Goeker M."/>
        </authorList>
    </citation>
    <scope>NUCLEOTIDE SEQUENCE [LARGE SCALE GENOMIC DNA]</scope>
    <source>
        <strain evidence="2 3">DSM 21319</strain>
    </source>
</reference>
<evidence type="ECO:0000313" key="3">
    <source>
        <dbReference type="Proteomes" id="UP000535406"/>
    </source>
</evidence>
<dbReference type="Proteomes" id="UP000535406">
    <property type="component" value="Unassembled WGS sequence"/>
</dbReference>
<name>A0A7W7YW33_9HYPH</name>
<accession>A0A7W7YW33</accession>
<dbReference type="RefSeq" id="WP_184144837.1">
    <property type="nucleotide sequence ID" value="NZ_JACHIK010000009.1"/>
</dbReference>
<feature type="compositionally biased region" description="Basic and acidic residues" evidence="1">
    <location>
        <begin position="1"/>
        <end position="10"/>
    </location>
</feature>
<feature type="region of interest" description="Disordered" evidence="1">
    <location>
        <begin position="1"/>
        <end position="31"/>
    </location>
</feature>
<evidence type="ECO:0000313" key="2">
    <source>
        <dbReference type="EMBL" id="MBB5043463.1"/>
    </source>
</evidence>
<feature type="compositionally biased region" description="Low complexity" evidence="1">
    <location>
        <begin position="11"/>
        <end position="20"/>
    </location>
</feature>
<dbReference type="AlphaFoldDB" id="A0A7W7YW33"/>
<comment type="caution">
    <text evidence="2">The sequence shown here is derived from an EMBL/GenBank/DDBJ whole genome shotgun (WGS) entry which is preliminary data.</text>
</comment>
<sequence length="106" mass="12450">MKQSKKERNAAQRQRQQALRDQARRESKPSRDDIARALLHWSIIGSAAKGQMETLLRVEDEIVARLVGQGFDEGKAYEVFDDLIERYTKRRWEFRRKVHLTPPVTS</sequence>
<dbReference type="EMBL" id="JACHIK010000009">
    <property type="protein sequence ID" value="MBB5043463.1"/>
    <property type="molecule type" value="Genomic_DNA"/>
</dbReference>
<gene>
    <name evidence="2" type="ORF">HNQ66_002869</name>
</gene>
<keyword evidence="3" id="KW-1185">Reference proteome</keyword>
<proteinExistence type="predicted"/>
<evidence type="ECO:0000256" key="1">
    <source>
        <dbReference type="SAM" id="MobiDB-lite"/>
    </source>
</evidence>
<organism evidence="2 3">
    <name type="scientific">Shinella fusca</name>
    <dbReference type="NCBI Taxonomy" id="544480"/>
    <lineage>
        <taxon>Bacteria</taxon>
        <taxon>Pseudomonadati</taxon>
        <taxon>Pseudomonadota</taxon>
        <taxon>Alphaproteobacteria</taxon>
        <taxon>Hyphomicrobiales</taxon>
        <taxon>Rhizobiaceae</taxon>
        <taxon>Shinella</taxon>
    </lineage>
</organism>
<protein>
    <submittedName>
        <fullName evidence="2">Putative alternative tryptophan synthase beta-subunit</fullName>
    </submittedName>
</protein>